<feature type="transmembrane region" description="Helical" evidence="8">
    <location>
        <begin position="276"/>
        <end position="296"/>
    </location>
</feature>
<comment type="subcellular location">
    <subcellularLocation>
        <location evidence="1">Membrane</location>
        <topology evidence="1">Multi-pass membrane protein</topology>
    </subcellularLocation>
</comment>
<keyword evidence="7 8" id="KW-0472">Membrane</keyword>
<protein>
    <submittedName>
        <fullName evidence="9">Phosphatidylinositol glycan, class C</fullName>
    </submittedName>
</protein>
<dbReference type="Proteomes" id="UP000324629">
    <property type="component" value="Unassembled WGS sequence"/>
</dbReference>
<dbReference type="PIRSF" id="PIRSF016104">
    <property type="entry name" value="GPI2"/>
    <property type="match status" value="1"/>
</dbReference>
<evidence type="ECO:0000256" key="8">
    <source>
        <dbReference type="SAM" id="Phobius"/>
    </source>
</evidence>
<dbReference type="UniPathway" id="UPA00196"/>
<dbReference type="EMBL" id="QNGE01004378">
    <property type="protein sequence ID" value="KAA3672949.1"/>
    <property type="molecule type" value="Genomic_DNA"/>
</dbReference>
<dbReference type="PANTHER" id="PTHR12982">
    <property type="entry name" value="PHOSPHATIDYLINOSITOL GLYCAN, CLASS C"/>
    <property type="match status" value="1"/>
</dbReference>
<feature type="transmembrane region" description="Helical" evidence="8">
    <location>
        <begin position="160"/>
        <end position="179"/>
    </location>
</feature>
<evidence type="ECO:0000256" key="5">
    <source>
        <dbReference type="ARBA" id="ARBA00022692"/>
    </source>
</evidence>
<feature type="transmembrane region" description="Helical" evidence="8">
    <location>
        <begin position="215"/>
        <end position="239"/>
    </location>
</feature>
<dbReference type="AlphaFoldDB" id="A0A5J4NCH6"/>
<accession>A0A5J4NCH6</accession>
<evidence type="ECO:0000256" key="4">
    <source>
        <dbReference type="ARBA" id="ARBA00022502"/>
    </source>
</evidence>
<evidence type="ECO:0000313" key="9">
    <source>
        <dbReference type="EMBL" id="KAA3672949.1"/>
    </source>
</evidence>
<comment type="pathway">
    <text evidence="2">Glycolipid biosynthesis; glycosylphosphatidylinositol-anchor biosynthesis.</text>
</comment>
<keyword evidence="5 8" id="KW-0812">Transmembrane</keyword>
<keyword evidence="6 8" id="KW-1133">Transmembrane helix</keyword>
<feature type="transmembrane region" description="Helical" evidence="8">
    <location>
        <begin position="97"/>
        <end position="117"/>
    </location>
</feature>
<gene>
    <name evidence="9" type="ORF">DEA37_0010251</name>
</gene>
<evidence type="ECO:0000256" key="1">
    <source>
        <dbReference type="ARBA" id="ARBA00004141"/>
    </source>
</evidence>
<proteinExistence type="inferred from homology"/>
<dbReference type="Pfam" id="PF06432">
    <property type="entry name" value="GPI2"/>
    <property type="match status" value="1"/>
</dbReference>
<sequence length="316" mass="35426">MCNGSGEMNGAWEKVLYKDLGVPDNFVSPHFLSELRKNGKFVRFTFRLISIAPPVYIRKYSLWSVIVDAGCIYQQLCCIVTFVTLYFYLLLDWASPSFIGLVLLLFLTVGYSFFWLLNRTCGRMIGTAFYVRTGLIIFAFDLFLAPVLHSLLATVSTDTIYALAVIFLLVNWVSMDYITQSTEYSYESGSSTTSLSSSLLAALCLASRLPTPFHTFVLIAAGTTLFALWFSLVHLIRIYAGQRGQLCLTVFSCVISNAFLWPIVCREAPTEYKYLIAAASIGSAMCINLIGPWLLIRMERIKGTIHGPWDEAVMES</sequence>
<dbReference type="InterPro" id="IPR009450">
    <property type="entry name" value="Plno_GlcNAc_GPI2"/>
</dbReference>
<feature type="transmembrane region" description="Helical" evidence="8">
    <location>
        <begin position="246"/>
        <end position="264"/>
    </location>
</feature>
<organism evidence="9 10">
    <name type="scientific">Paragonimus westermani</name>
    <dbReference type="NCBI Taxonomy" id="34504"/>
    <lineage>
        <taxon>Eukaryota</taxon>
        <taxon>Metazoa</taxon>
        <taxon>Spiralia</taxon>
        <taxon>Lophotrochozoa</taxon>
        <taxon>Platyhelminthes</taxon>
        <taxon>Trematoda</taxon>
        <taxon>Digenea</taxon>
        <taxon>Plagiorchiida</taxon>
        <taxon>Troglotremata</taxon>
        <taxon>Troglotrematidae</taxon>
        <taxon>Paragonimus</taxon>
    </lineage>
</organism>
<evidence type="ECO:0000256" key="2">
    <source>
        <dbReference type="ARBA" id="ARBA00004687"/>
    </source>
</evidence>
<evidence type="ECO:0000256" key="6">
    <source>
        <dbReference type="ARBA" id="ARBA00022989"/>
    </source>
</evidence>
<reference evidence="9 10" key="1">
    <citation type="journal article" date="2019" name="Gigascience">
        <title>Whole-genome sequence of the oriental lung fluke Paragonimus westermani.</title>
        <authorList>
            <person name="Oey H."/>
            <person name="Zakrzewski M."/>
            <person name="Narain K."/>
            <person name="Devi K.R."/>
            <person name="Agatsuma T."/>
            <person name="Nawaratna S."/>
            <person name="Gobert G.N."/>
            <person name="Jones M.K."/>
            <person name="Ragan M.A."/>
            <person name="McManus D.P."/>
            <person name="Krause L."/>
        </authorList>
    </citation>
    <scope>NUCLEOTIDE SEQUENCE [LARGE SCALE GENOMIC DNA]</scope>
    <source>
        <strain evidence="9 10">IND2009</strain>
    </source>
</reference>
<name>A0A5J4NCH6_9TREM</name>
<dbReference type="PANTHER" id="PTHR12982:SF0">
    <property type="entry name" value="PHOSPHATIDYLINOSITOL N-ACETYLGLUCOSAMINYLTRANSFERASE SUBUNIT C"/>
    <property type="match status" value="1"/>
</dbReference>
<comment type="caution">
    <text evidence="9">The sequence shown here is derived from an EMBL/GenBank/DDBJ whole genome shotgun (WGS) entry which is preliminary data.</text>
</comment>
<keyword evidence="4" id="KW-0337">GPI-anchor biosynthesis</keyword>
<evidence type="ECO:0000256" key="7">
    <source>
        <dbReference type="ARBA" id="ARBA00023136"/>
    </source>
</evidence>
<feature type="transmembrane region" description="Helical" evidence="8">
    <location>
        <begin position="129"/>
        <end position="148"/>
    </location>
</feature>
<comment type="similarity">
    <text evidence="3">Belongs to the PIGC family.</text>
</comment>
<evidence type="ECO:0000256" key="3">
    <source>
        <dbReference type="ARBA" id="ARBA00008321"/>
    </source>
</evidence>
<evidence type="ECO:0000313" key="10">
    <source>
        <dbReference type="Proteomes" id="UP000324629"/>
    </source>
</evidence>
<keyword evidence="10" id="KW-1185">Reference proteome</keyword>
<dbReference type="GO" id="GO:0000506">
    <property type="term" value="C:glycosylphosphatidylinositol-N-acetylglucosaminyltransferase (GPI-GnT) complex"/>
    <property type="evidence" value="ECO:0007669"/>
    <property type="project" value="TreeGrafter"/>
</dbReference>
<dbReference type="GO" id="GO:0006506">
    <property type="term" value="P:GPI anchor biosynthetic process"/>
    <property type="evidence" value="ECO:0007669"/>
    <property type="project" value="UniProtKB-UniPathway"/>
</dbReference>
<feature type="transmembrane region" description="Helical" evidence="8">
    <location>
        <begin position="65"/>
        <end position="91"/>
    </location>
</feature>